<evidence type="ECO:0000256" key="1">
    <source>
        <dbReference type="ARBA" id="ARBA00022658"/>
    </source>
</evidence>
<dbReference type="InterPro" id="IPR001895">
    <property type="entry name" value="RASGEF_cat_dom"/>
</dbReference>
<dbReference type="AlphaFoldDB" id="A0A8H7QKR1"/>
<dbReference type="GO" id="GO:0005886">
    <property type="term" value="C:plasma membrane"/>
    <property type="evidence" value="ECO:0007669"/>
    <property type="project" value="TreeGrafter"/>
</dbReference>
<dbReference type="SMART" id="SM00229">
    <property type="entry name" value="RasGEFN"/>
    <property type="match status" value="1"/>
</dbReference>
<dbReference type="PANTHER" id="PTHR23113:SF363">
    <property type="entry name" value="PROTEIN SON OF SEVENLESS"/>
    <property type="match status" value="1"/>
</dbReference>
<feature type="domain" description="N-terminal Ras-GEF" evidence="4">
    <location>
        <begin position="232"/>
        <end position="359"/>
    </location>
</feature>
<accession>A0A8H7QKR1</accession>
<dbReference type="Pfam" id="PF00618">
    <property type="entry name" value="RasGEF_N"/>
    <property type="match status" value="1"/>
</dbReference>
<feature type="domain" description="Ras-GEF" evidence="3">
    <location>
        <begin position="516"/>
        <end position="803"/>
    </location>
</feature>
<evidence type="ECO:0000313" key="5">
    <source>
        <dbReference type="EMBL" id="KAG2194127.1"/>
    </source>
</evidence>
<dbReference type="PANTHER" id="PTHR23113">
    <property type="entry name" value="GUANINE NUCLEOTIDE EXCHANGE FACTOR"/>
    <property type="match status" value="1"/>
</dbReference>
<evidence type="ECO:0000259" key="3">
    <source>
        <dbReference type="PROSITE" id="PS50009"/>
    </source>
</evidence>
<dbReference type="OrthoDB" id="10254377at2759"/>
<comment type="caution">
    <text evidence="5">The sequence shown here is derived from an EMBL/GenBank/DDBJ whole genome shotgun (WGS) entry which is preliminary data.</text>
</comment>
<dbReference type="GO" id="GO:0005085">
    <property type="term" value="F:guanyl-nucleotide exchange factor activity"/>
    <property type="evidence" value="ECO:0007669"/>
    <property type="project" value="UniProtKB-KW"/>
</dbReference>
<proteinExistence type="predicted"/>
<dbReference type="InterPro" id="IPR036964">
    <property type="entry name" value="RASGEF_cat_dom_sf"/>
</dbReference>
<dbReference type="SUPFAM" id="SSF48366">
    <property type="entry name" value="Ras GEF"/>
    <property type="match status" value="1"/>
</dbReference>
<name>A0A8H7QKR1_9FUNG</name>
<dbReference type="Gene3D" id="1.10.840.10">
    <property type="entry name" value="Ras guanine-nucleotide exchange factors catalytic domain"/>
    <property type="match status" value="1"/>
</dbReference>
<dbReference type="InterPro" id="IPR023578">
    <property type="entry name" value="Ras_GEF_dom_sf"/>
</dbReference>
<gene>
    <name evidence="5" type="ORF">INT46_006898</name>
</gene>
<sequence length="808" mass="93722">MFTTIPCSVSPLNTTSISLQKRRSKSLDDIIIKKDGDRLSCYQDTFTSTSPIVAIHDIPPKRRHSVCNHEPHQRLATIYGWVTTAKSSDSMHESNRRLQTSRSFSHIPAAIDAEDDNNASSIVVFNVPDQNNTKKLARMIEKTRNISLLFPNKTITGNTSFINQQHQHLEQILHPIQHQHEPWVQHKSKKVLKIPQPKSKENNPPPLPIENDPHIFDLLAKDTSSFIHYGKSDATITSATVEKLIEKITREMDNEFLMDFFLTYRQFLTPIKLCKLLILRFRWALLKDDDERRLIRIRTFVVIRHWLTHYWTYDFTTSRTLRYVLCTFLTQLQSNPVILASPRDDRIVKSLRNVLKRQRKFYQYWVDPLQEQNQKEKLSSRKDSAIGISSCRNSIHEDNPSNAPIPSSSSWTTKMKRSLKRTVSIRQLNVTARPPTLYSTVNNAPCSCNLTDCPLSTNCSNITLNIEHKEQCMMHSSIRPALNNNSSIRFFRSSNSTTTIESTSTSNYKSIILKYRSEIIAQQFCLLEKSMLQNVTWDELVDLRWRKRSAQRQSFVIEMKTLDDDVNVGVDQMIGFFNMTCQWVASEIVRSQHLDTRVKVIEKFLRIALKCYHHRNFSTLMQILLGLQSPAVSRLEKTWQKVDHYQMELFNQLKEMAKPFRNWKNVRDCMTKAIEEVAESFAVESVLTKSLKEFDNTNGCIPFLGLYLSDLVFVAELPTFIESAFANDDEEEQEIHENDKDLCERLSHNLVNYNKFRITASVVKHVLAFQVLSRAYDFKVQPALYTHLRSISSLDNAEIRKASFICEE</sequence>
<evidence type="ECO:0000259" key="4">
    <source>
        <dbReference type="PROSITE" id="PS50212"/>
    </source>
</evidence>
<protein>
    <submittedName>
        <fullName evidence="5">Uncharacterized protein</fullName>
    </submittedName>
</protein>
<dbReference type="PROSITE" id="PS50212">
    <property type="entry name" value="RASGEF_NTER"/>
    <property type="match status" value="1"/>
</dbReference>
<dbReference type="InterPro" id="IPR008937">
    <property type="entry name" value="Ras-like_GEF"/>
</dbReference>
<evidence type="ECO:0000256" key="2">
    <source>
        <dbReference type="PROSITE-ProRule" id="PRU00168"/>
    </source>
</evidence>
<dbReference type="Proteomes" id="UP000650833">
    <property type="component" value="Unassembled WGS sequence"/>
</dbReference>
<keyword evidence="6" id="KW-1185">Reference proteome</keyword>
<dbReference type="InterPro" id="IPR000651">
    <property type="entry name" value="Ras-like_Gua-exchang_fac_N"/>
</dbReference>
<dbReference type="CDD" id="cd06224">
    <property type="entry name" value="REM"/>
    <property type="match status" value="1"/>
</dbReference>
<reference evidence="5" key="1">
    <citation type="submission" date="2020-12" db="EMBL/GenBank/DDBJ databases">
        <title>Metabolic potential, ecology and presence of endohyphal bacteria is reflected in genomic diversity of Mucoromycotina.</title>
        <authorList>
            <person name="Muszewska A."/>
            <person name="Okrasinska A."/>
            <person name="Steczkiewicz K."/>
            <person name="Drgas O."/>
            <person name="Orlowska M."/>
            <person name="Perlinska-Lenart U."/>
            <person name="Aleksandrzak-Piekarczyk T."/>
            <person name="Szatraj K."/>
            <person name="Zielenkiewicz U."/>
            <person name="Pilsyk S."/>
            <person name="Malc E."/>
            <person name="Mieczkowski P."/>
            <person name="Kruszewska J.S."/>
            <person name="Biernat P."/>
            <person name="Pawlowska J."/>
        </authorList>
    </citation>
    <scope>NUCLEOTIDE SEQUENCE</scope>
    <source>
        <strain evidence="5">CBS 226.32</strain>
    </source>
</reference>
<dbReference type="Pfam" id="PF00617">
    <property type="entry name" value="RasGEF"/>
    <property type="match status" value="1"/>
</dbReference>
<dbReference type="PROSITE" id="PS50009">
    <property type="entry name" value="RASGEF_CAT"/>
    <property type="match status" value="1"/>
</dbReference>
<dbReference type="Gene3D" id="1.20.870.10">
    <property type="entry name" value="Son of sevenless (SoS) protein Chain: S domain 1"/>
    <property type="match status" value="1"/>
</dbReference>
<dbReference type="GO" id="GO:0007265">
    <property type="term" value="P:Ras protein signal transduction"/>
    <property type="evidence" value="ECO:0007669"/>
    <property type="project" value="TreeGrafter"/>
</dbReference>
<dbReference type="EMBL" id="JAEPRC010000608">
    <property type="protein sequence ID" value="KAG2194127.1"/>
    <property type="molecule type" value="Genomic_DNA"/>
</dbReference>
<dbReference type="SMART" id="SM00147">
    <property type="entry name" value="RasGEF"/>
    <property type="match status" value="1"/>
</dbReference>
<keyword evidence="1 2" id="KW-0344">Guanine-nucleotide releasing factor</keyword>
<organism evidence="5 6">
    <name type="scientific">Mucor plumbeus</name>
    <dbReference type="NCBI Taxonomy" id="97098"/>
    <lineage>
        <taxon>Eukaryota</taxon>
        <taxon>Fungi</taxon>
        <taxon>Fungi incertae sedis</taxon>
        <taxon>Mucoromycota</taxon>
        <taxon>Mucoromycotina</taxon>
        <taxon>Mucoromycetes</taxon>
        <taxon>Mucorales</taxon>
        <taxon>Mucorineae</taxon>
        <taxon>Mucoraceae</taxon>
        <taxon>Mucor</taxon>
    </lineage>
</organism>
<evidence type="ECO:0000313" key="6">
    <source>
        <dbReference type="Proteomes" id="UP000650833"/>
    </source>
</evidence>